<proteinExistence type="predicted"/>
<evidence type="ECO:0000313" key="1">
    <source>
        <dbReference type="EMBL" id="VAV86319.1"/>
    </source>
</evidence>
<protein>
    <submittedName>
        <fullName evidence="1">Uncharacterized protein</fullName>
    </submittedName>
</protein>
<dbReference type="EMBL" id="UOEB01000324">
    <property type="protein sequence ID" value="VAV86319.1"/>
    <property type="molecule type" value="Genomic_DNA"/>
</dbReference>
<feature type="non-terminal residue" evidence="1">
    <location>
        <position position="1"/>
    </location>
</feature>
<gene>
    <name evidence="1" type="ORF">MNBD_BACTEROID02-851</name>
</gene>
<accession>A0A3B0R1U0</accession>
<organism evidence="1">
    <name type="scientific">hydrothermal vent metagenome</name>
    <dbReference type="NCBI Taxonomy" id="652676"/>
    <lineage>
        <taxon>unclassified sequences</taxon>
        <taxon>metagenomes</taxon>
        <taxon>ecological metagenomes</taxon>
    </lineage>
</organism>
<dbReference type="AlphaFoldDB" id="A0A3B0R1U0"/>
<name>A0A3B0R1U0_9ZZZZ</name>
<reference evidence="1" key="1">
    <citation type="submission" date="2018-06" db="EMBL/GenBank/DDBJ databases">
        <authorList>
            <person name="Zhirakovskaya E."/>
        </authorList>
    </citation>
    <scope>NUCLEOTIDE SEQUENCE</scope>
</reference>
<sequence>VEFIAKLAFKNLCKKIERIMNAEEIVYTKQ</sequence>